<dbReference type="NCBIfam" id="TIGR00756">
    <property type="entry name" value="PPR"/>
    <property type="match status" value="4"/>
</dbReference>
<dbReference type="GO" id="GO:0003723">
    <property type="term" value="F:RNA binding"/>
    <property type="evidence" value="ECO:0007669"/>
    <property type="project" value="InterPro"/>
</dbReference>
<dbReference type="GO" id="GO:0009451">
    <property type="term" value="P:RNA modification"/>
    <property type="evidence" value="ECO:0007669"/>
    <property type="project" value="InterPro"/>
</dbReference>
<feature type="repeat" description="PPR" evidence="2">
    <location>
        <begin position="31"/>
        <end position="66"/>
    </location>
</feature>
<accession>S8CS43</accession>
<dbReference type="InterPro" id="IPR046848">
    <property type="entry name" value="E_motif"/>
</dbReference>
<dbReference type="InterPro" id="IPR011990">
    <property type="entry name" value="TPR-like_helical_dom_sf"/>
</dbReference>
<evidence type="ECO:0000256" key="1">
    <source>
        <dbReference type="ARBA" id="ARBA00022737"/>
    </source>
</evidence>
<keyword evidence="4" id="KW-1185">Reference proteome</keyword>
<dbReference type="InterPro" id="IPR002885">
    <property type="entry name" value="PPR_rpt"/>
</dbReference>
<reference evidence="3 4" key="1">
    <citation type="journal article" date="2013" name="BMC Genomics">
        <title>The miniature genome of a carnivorous plant Genlisea aurea contains a low number of genes and short non-coding sequences.</title>
        <authorList>
            <person name="Leushkin E.V."/>
            <person name="Sutormin R.A."/>
            <person name="Nabieva E.R."/>
            <person name="Penin A.A."/>
            <person name="Kondrashov A.S."/>
            <person name="Logacheva M.D."/>
        </authorList>
    </citation>
    <scope>NUCLEOTIDE SEQUENCE [LARGE SCALE GENOMIC DNA]</scope>
</reference>
<dbReference type="Pfam" id="PF01535">
    <property type="entry name" value="PPR"/>
    <property type="match status" value="4"/>
</dbReference>
<dbReference type="AlphaFoldDB" id="S8CS43"/>
<dbReference type="PANTHER" id="PTHR47926">
    <property type="entry name" value="PENTATRICOPEPTIDE REPEAT-CONTAINING PROTEIN"/>
    <property type="match status" value="1"/>
</dbReference>
<dbReference type="OrthoDB" id="728902at2759"/>
<feature type="repeat" description="PPR" evidence="2">
    <location>
        <begin position="133"/>
        <end position="167"/>
    </location>
</feature>
<dbReference type="FunFam" id="1.25.40.10:FF:000694">
    <property type="entry name" value="Pentatricopeptide repeat-containing protein At3g50420"/>
    <property type="match status" value="1"/>
</dbReference>
<name>S8CS43_9LAMI</name>
<comment type="caution">
    <text evidence="3">The sequence shown here is derived from an EMBL/GenBank/DDBJ whole genome shotgun (WGS) entry which is preliminary data.</text>
</comment>
<dbReference type="InterPro" id="IPR046849">
    <property type="entry name" value="E2_motif"/>
</dbReference>
<evidence type="ECO:0008006" key="5">
    <source>
        <dbReference type="Google" id="ProtNLM"/>
    </source>
</evidence>
<feature type="non-terminal residue" evidence="3">
    <location>
        <position position="1"/>
    </location>
</feature>
<feature type="repeat" description="PPR" evidence="2">
    <location>
        <begin position="439"/>
        <end position="473"/>
    </location>
</feature>
<evidence type="ECO:0000256" key="2">
    <source>
        <dbReference type="PROSITE-ProRule" id="PRU00708"/>
    </source>
</evidence>
<proteinExistence type="predicted"/>
<sequence>QSPVFLWNTVLSTYARHGSAHHLFDEMPRRNVVSHNILMSAYSRIPRQAHLAFHLFNQLENAGLAPNGFTLTSLLRASAEIGDIHVGSAVHGQCVKTGFSNNVRVQTSLSGMYSTCSNPTLAMKMFLEVVDRDDLAWNSIISGHLKNGKLSESVSLFHEMVKDGIAPTHFTYSLMLNACAKLENLPTGKVLHAQVITSGTLLDLPLQNSLLDMYCSCCDPHAALKIFSRIHSPDLVSWNSIICGFSENEDVERALNMYLHLRRQPFLKPDEYTLAAILCGTSRFPASHYGEPLHAESTKTGLENSIYVASMLISMYFSNDDSASSMKIFTSVVHKDAILWTDMIAWHVRIGEGEEALKFFHEMMKKGVALDTFTLSSGLSACADLATLKQGEMIHCLAVKTGNEHEVFVRSSMIDMYAKNGEITSAAHVFSKSNLSNSDSMCWNSMITGYGHHGNAKKAIQMYYQMLKRGIQPDHITFLSVLSACSHCGLVKESKLFWNSMNEGGLKQGSNHYSCLISTLSRAGQWEEAEEMILQSPFVDHYMESWRTILSSCIKDENLIVGISAAEHILNSNTEDNAASILLTKLYAAAGRWDDVSEMRRKMRNLMQEKDPGLSSIETRNNIHVFSSGDQSHPQSREICAELRKLLPNLVQAVATGDLS</sequence>
<dbReference type="Pfam" id="PF13041">
    <property type="entry name" value="PPR_2"/>
    <property type="match status" value="4"/>
</dbReference>
<dbReference type="Pfam" id="PF20430">
    <property type="entry name" value="Eplus_motif"/>
    <property type="match status" value="1"/>
</dbReference>
<dbReference type="EMBL" id="AUSU01001836">
    <property type="protein sequence ID" value="EPS70069.1"/>
    <property type="molecule type" value="Genomic_DNA"/>
</dbReference>
<dbReference type="Proteomes" id="UP000015453">
    <property type="component" value="Unassembled WGS sequence"/>
</dbReference>
<feature type="repeat" description="PPR" evidence="2">
    <location>
        <begin position="474"/>
        <end position="508"/>
    </location>
</feature>
<evidence type="ECO:0000313" key="4">
    <source>
        <dbReference type="Proteomes" id="UP000015453"/>
    </source>
</evidence>
<organism evidence="3 4">
    <name type="scientific">Genlisea aurea</name>
    <dbReference type="NCBI Taxonomy" id="192259"/>
    <lineage>
        <taxon>Eukaryota</taxon>
        <taxon>Viridiplantae</taxon>
        <taxon>Streptophyta</taxon>
        <taxon>Embryophyta</taxon>
        <taxon>Tracheophyta</taxon>
        <taxon>Spermatophyta</taxon>
        <taxon>Magnoliopsida</taxon>
        <taxon>eudicotyledons</taxon>
        <taxon>Gunneridae</taxon>
        <taxon>Pentapetalae</taxon>
        <taxon>asterids</taxon>
        <taxon>lamiids</taxon>
        <taxon>Lamiales</taxon>
        <taxon>Lentibulariaceae</taxon>
        <taxon>Genlisea</taxon>
    </lineage>
</organism>
<dbReference type="Gene3D" id="1.25.40.10">
    <property type="entry name" value="Tetratricopeptide repeat domain"/>
    <property type="match status" value="6"/>
</dbReference>
<keyword evidence="1" id="KW-0677">Repeat</keyword>
<dbReference type="Pfam" id="PF20431">
    <property type="entry name" value="E_motif"/>
    <property type="match status" value="1"/>
</dbReference>
<dbReference type="PROSITE" id="PS51375">
    <property type="entry name" value="PPR"/>
    <property type="match status" value="6"/>
</dbReference>
<evidence type="ECO:0000313" key="3">
    <source>
        <dbReference type="EMBL" id="EPS70069.1"/>
    </source>
</evidence>
<dbReference type="GO" id="GO:0099402">
    <property type="term" value="P:plant organ development"/>
    <property type="evidence" value="ECO:0007669"/>
    <property type="project" value="UniProtKB-ARBA"/>
</dbReference>
<protein>
    <recommendedName>
        <fullName evidence="5">Pentatricopeptide repeat-containing protein</fullName>
    </recommendedName>
</protein>
<dbReference type="InterPro" id="IPR046960">
    <property type="entry name" value="PPR_At4g14850-like_plant"/>
</dbReference>
<dbReference type="FunFam" id="1.25.40.10:FF:000158">
    <property type="entry name" value="pentatricopeptide repeat-containing protein At2g33680"/>
    <property type="match status" value="1"/>
</dbReference>
<feature type="non-terminal residue" evidence="3">
    <location>
        <position position="660"/>
    </location>
</feature>
<feature type="repeat" description="PPR" evidence="2">
    <location>
        <begin position="336"/>
        <end position="370"/>
    </location>
</feature>
<gene>
    <name evidence="3" type="ORF">M569_04691</name>
</gene>
<dbReference type="PANTHER" id="PTHR47926:SF356">
    <property type="entry name" value="(WILD MALAYSIAN BANANA) HYPOTHETICAL PROTEIN"/>
    <property type="match status" value="1"/>
</dbReference>
<feature type="repeat" description="PPR" evidence="2">
    <location>
        <begin position="234"/>
        <end position="268"/>
    </location>
</feature>